<dbReference type="PANTHER" id="PTHR42715">
    <property type="entry name" value="BETA-GLUCOSIDASE"/>
    <property type="match status" value="1"/>
</dbReference>
<dbReference type="InterPro" id="IPR002772">
    <property type="entry name" value="Glyco_hydro_3_C"/>
</dbReference>
<dbReference type="Pfam" id="PF00933">
    <property type="entry name" value="Glyco_hydro_3"/>
    <property type="match status" value="1"/>
</dbReference>
<dbReference type="RefSeq" id="WP_381182497.1">
    <property type="nucleotide sequence ID" value="NZ_JBHSFK010000030.1"/>
</dbReference>
<organism evidence="5 6">
    <name type="scientific">Streptomyces vulcanius</name>
    <dbReference type="NCBI Taxonomy" id="1441876"/>
    <lineage>
        <taxon>Bacteria</taxon>
        <taxon>Bacillati</taxon>
        <taxon>Actinomycetota</taxon>
        <taxon>Actinomycetes</taxon>
        <taxon>Kitasatosporales</taxon>
        <taxon>Streptomycetaceae</taxon>
        <taxon>Streptomyces</taxon>
    </lineage>
</organism>
<dbReference type="InterPro" id="IPR019800">
    <property type="entry name" value="Glyco_hydro_3_AS"/>
</dbReference>
<sequence>MPRSVEDLLSRLTLEEKVAQLSGPGFPQLAPLFASPPGDPGVSLVKGFQEIAPHGVGHLAMLGSFCPDLDALPSFFQSVQDAAMACGRFPIPALIHLEALNGLVHPGAPTYPTGIGQAATWNPALTERMATLTRERMRALGARFALSPVLDISRDPRWGRVHETYGEDPDLSASFGVAFVRGLQGEDLRQGVAACGKHFIGYAASQGGLNCGGVNLGPRTLREQYARPFEAAIREAGLATVMNSYAEIDGLPVAADSEKLGTLLRDELGFTGVVVSDYASLDHLTALFHLAPHLKEAGRIALGAGIDVEFPEFRAFADLAELVREGTLDESVVDRSARRVLELKEHLGLLDHLLTPATPVTAVPSGTAPKAEAELDLSRAIAAQAVVLLQNDGVLPLRPTPGRLAVIGELADQVRVHYGAYSGVAAHESSISGFEVSFEGGGLDNVHGMRLIPTPGFPHRFEELARGVEPHAVSVSDALEELLEDPALLVRVPLGGPEATTPDDLARAAEAAAGADVALVVAGERTGWVGDVTAGEQVDRQDLRLPGDQEALVEAVAATGTPTVVVVISGRPLLLDRVADHANAVLWAPLLGPAAGPALADALLGRTAPAGRLPVSFPASIGQLPVFHGSRAGSGYETAAGAEVTYVDGPARPLFPFGHGLTYTYFTYGDARPAAREVTAGGDIEVSVDITNSGDRGADEVVQLYARDVVASTVRPVRQLLAFTRVHIPAGATKRIRLTAPVNALALINPQGLLVVEPGDVDLMIAASSSDIRARTTLTITGDVTGVPRDGRFLGSADESSP</sequence>
<dbReference type="Pfam" id="PF14310">
    <property type="entry name" value="Fn3-like"/>
    <property type="match status" value="1"/>
</dbReference>
<dbReference type="PANTHER" id="PTHR42715:SF3">
    <property type="entry name" value="BETA-GLUCOSIDASE B-RELATED"/>
    <property type="match status" value="1"/>
</dbReference>
<dbReference type="EMBL" id="JBHSFK010000030">
    <property type="protein sequence ID" value="MFC4504962.1"/>
    <property type="molecule type" value="Genomic_DNA"/>
</dbReference>
<dbReference type="SUPFAM" id="SSF51445">
    <property type="entry name" value="(Trans)glycosidases"/>
    <property type="match status" value="1"/>
</dbReference>
<evidence type="ECO:0000256" key="3">
    <source>
        <dbReference type="RuleBase" id="RU361161"/>
    </source>
</evidence>
<accession>A0ABV9AZU5</accession>
<dbReference type="InterPro" id="IPR026891">
    <property type="entry name" value="Fn3-like"/>
</dbReference>
<comment type="similarity">
    <text evidence="1 3">Belongs to the glycosyl hydrolase 3 family.</text>
</comment>
<dbReference type="Pfam" id="PF01915">
    <property type="entry name" value="Glyco_hydro_3_C"/>
    <property type="match status" value="1"/>
</dbReference>
<dbReference type="InterPro" id="IPR013783">
    <property type="entry name" value="Ig-like_fold"/>
</dbReference>
<dbReference type="InterPro" id="IPR050288">
    <property type="entry name" value="Cellulose_deg_GH3"/>
</dbReference>
<dbReference type="InterPro" id="IPR001764">
    <property type="entry name" value="Glyco_hydro_3_N"/>
</dbReference>
<protein>
    <submittedName>
        <fullName evidence="5">Glycoside hydrolase family 3 N-terminal domain-containing protein</fullName>
    </submittedName>
</protein>
<gene>
    <name evidence="5" type="ORF">ACFPIH_36620</name>
</gene>
<dbReference type="Gene3D" id="3.20.20.300">
    <property type="entry name" value="Glycoside hydrolase, family 3, N-terminal domain"/>
    <property type="match status" value="1"/>
</dbReference>
<keyword evidence="3" id="KW-0326">Glycosidase</keyword>
<evidence type="ECO:0000256" key="1">
    <source>
        <dbReference type="ARBA" id="ARBA00005336"/>
    </source>
</evidence>
<dbReference type="PRINTS" id="PR00133">
    <property type="entry name" value="GLHYDRLASE3"/>
</dbReference>
<name>A0ABV9AZU5_9ACTN</name>
<dbReference type="InterPro" id="IPR036881">
    <property type="entry name" value="Glyco_hydro_3_C_sf"/>
</dbReference>
<reference evidence="6" key="1">
    <citation type="journal article" date="2019" name="Int. J. Syst. Evol. Microbiol.">
        <title>The Global Catalogue of Microorganisms (GCM) 10K type strain sequencing project: providing services to taxonomists for standard genome sequencing and annotation.</title>
        <authorList>
            <consortium name="The Broad Institute Genomics Platform"/>
            <consortium name="The Broad Institute Genome Sequencing Center for Infectious Disease"/>
            <person name="Wu L."/>
            <person name="Ma J."/>
        </authorList>
    </citation>
    <scope>NUCLEOTIDE SEQUENCE [LARGE SCALE GENOMIC DNA]</scope>
    <source>
        <strain evidence="6">CGMCC 4.7177</strain>
    </source>
</reference>
<feature type="domain" description="Fibronectin type III-like" evidence="4">
    <location>
        <begin position="700"/>
        <end position="769"/>
    </location>
</feature>
<proteinExistence type="inferred from homology"/>
<dbReference type="Gene3D" id="2.60.40.10">
    <property type="entry name" value="Immunoglobulins"/>
    <property type="match status" value="1"/>
</dbReference>
<dbReference type="SUPFAM" id="SSF52279">
    <property type="entry name" value="Beta-D-glucan exohydrolase, C-terminal domain"/>
    <property type="match status" value="1"/>
</dbReference>
<dbReference type="InterPro" id="IPR036962">
    <property type="entry name" value="Glyco_hydro_3_N_sf"/>
</dbReference>
<dbReference type="SMART" id="SM01217">
    <property type="entry name" value="Fn3_like"/>
    <property type="match status" value="1"/>
</dbReference>
<dbReference type="InterPro" id="IPR017853">
    <property type="entry name" value="GH"/>
</dbReference>
<keyword evidence="6" id="KW-1185">Reference proteome</keyword>
<keyword evidence="2 3" id="KW-0378">Hydrolase</keyword>
<evidence type="ECO:0000259" key="4">
    <source>
        <dbReference type="SMART" id="SM01217"/>
    </source>
</evidence>
<dbReference type="Proteomes" id="UP001595839">
    <property type="component" value="Unassembled WGS sequence"/>
</dbReference>
<evidence type="ECO:0000313" key="6">
    <source>
        <dbReference type="Proteomes" id="UP001595839"/>
    </source>
</evidence>
<dbReference type="PROSITE" id="PS00775">
    <property type="entry name" value="GLYCOSYL_HYDROL_F3"/>
    <property type="match status" value="1"/>
</dbReference>
<evidence type="ECO:0000313" key="5">
    <source>
        <dbReference type="EMBL" id="MFC4504962.1"/>
    </source>
</evidence>
<dbReference type="GO" id="GO:0016787">
    <property type="term" value="F:hydrolase activity"/>
    <property type="evidence" value="ECO:0007669"/>
    <property type="project" value="UniProtKB-KW"/>
</dbReference>
<dbReference type="Gene3D" id="3.40.50.1700">
    <property type="entry name" value="Glycoside hydrolase family 3 C-terminal domain"/>
    <property type="match status" value="1"/>
</dbReference>
<comment type="caution">
    <text evidence="5">The sequence shown here is derived from an EMBL/GenBank/DDBJ whole genome shotgun (WGS) entry which is preliminary data.</text>
</comment>
<evidence type="ECO:0000256" key="2">
    <source>
        <dbReference type="ARBA" id="ARBA00022801"/>
    </source>
</evidence>